<keyword evidence="8 11" id="KW-0472">Membrane</keyword>
<dbReference type="GO" id="GO:0030956">
    <property type="term" value="C:glutamyl-tRNA(Gln) amidotransferase complex"/>
    <property type="evidence" value="ECO:0007669"/>
    <property type="project" value="UniProtKB-UniRule"/>
</dbReference>
<reference evidence="13 14" key="1">
    <citation type="submission" date="2018-12" db="EMBL/GenBank/DDBJ databases">
        <title>Genome sequence and assembly of Colletotrichum trifolii.</title>
        <authorList>
            <person name="Gan P."/>
            <person name="Shirasu K."/>
        </authorList>
    </citation>
    <scope>NUCLEOTIDE SEQUENCE [LARGE SCALE GENOMIC DNA]</scope>
    <source>
        <strain evidence="13 14">543-2</strain>
    </source>
</reference>
<sequence>MASELPDGLITFGPDANCTLALCPLEWSILRYRPSVPASAVFIAFFAVALTLHAIQGIRMRTWGFMGSMISGCILEIVGYVGRLIIYNNPFSFEGFLMQIICITVAPVFFSAAIYVLLSQTINHLDPTLSRLKPKLFYWLFIPADIVSLILQAAGGGLSSVSTTKEAVDRGVNISLAGLVFQVFALLAFSLLFADYLMRYSRSAARSKTDTKLKIFLAFLGLSTFFILLRCVYRIVELHEGYFSHWFRDEKLFIALESAVMVAAVFCLNLGHPGLALHQQKARGSPGSWSLFSRPRGVDGETISMEEPADIATTEPVASSEKAGTFRLAIKDNIATAGLPTTCASAILSSHKSPFEATIVSQLRARGAHVVGKTNMDEFGMGSNSLNSIHGPVLNPLSSTPTSAGGSSGGSAVAVQTGDADVAIGTDTGGSVRLPAAYCGVVGYKPSYGMISRWGVVPYANSLDTVGFLARDVDTIEDIIFSRNVHGEHDPRDPTNLSREFRSEQNNQPSNHPSRLRVGIPLEYNIAELDPRIRAAWTSAATLLQSSGVDIVPVSLPSTKHALSAYYVIAPAEASSNLAKYDGVRYGTRGDESDGAGEVLYSKTRGLGFGDEVRRRILLGAYSLSSEAMDNHFIQAQRVRKLVQRDFDRVFRRPNPLYDPRQFDLCDMTDDVALQDKLGPSQVDFLLCPTAPTFAPRIDEVEKQTPVQVYMNDVFTVPASLAGLPAVSIPTRVQTDEGEDESRQVAGLQLIGQFWDDRRLMGVAKDLLRKLSA</sequence>
<dbReference type="EC" id="6.3.5.7" evidence="9"/>
<comment type="caution">
    <text evidence="13">The sequence shown here is derived from an EMBL/GenBank/DDBJ whole genome shotgun (WGS) entry which is preliminary data.</text>
</comment>
<dbReference type="PANTHER" id="PTHR11895">
    <property type="entry name" value="TRANSAMIDASE"/>
    <property type="match status" value="1"/>
</dbReference>
<proteinExistence type="inferred from homology"/>
<dbReference type="Pfam" id="PF04479">
    <property type="entry name" value="RTA1"/>
    <property type="match status" value="1"/>
</dbReference>
<feature type="region of interest" description="Disordered" evidence="10">
    <location>
        <begin position="485"/>
        <end position="515"/>
    </location>
</feature>
<keyword evidence="13" id="KW-0808">Transferase</keyword>
<feature type="transmembrane region" description="Helical" evidence="11">
    <location>
        <begin position="215"/>
        <end position="236"/>
    </location>
</feature>
<dbReference type="GO" id="GO:0016020">
    <property type="term" value="C:membrane"/>
    <property type="evidence" value="ECO:0007669"/>
    <property type="project" value="UniProtKB-SubCell"/>
</dbReference>
<keyword evidence="2 9" id="KW-0436">Ligase</keyword>
<dbReference type="InterPro" id="IPR023631">
    <property type="entry name" value="Amidase_dom"/>
</dbReference>
<name>A0A4R8QI54_COLTR</name>
<feature type="domain" description="Amidase" evidence="12">
    <location>
        <begin position="329"/>
        <end position="760"/>
    </location>
</feature>
<feature type="active site" description="Acyl-ester intermediate" evidence="9">
    <location>
        <position position="431"/>
    </location>
</feature>
<feature type="active site" description="Charge relay system" evidence="9">
    <location>
        <position position="407"/>
    </location>
</feature>
<organism evidence="13 14">
    <name type="scientific">Colletotrichum trifolii</name>
    <dbReference type="NCBI Taxonomy" id="5466"/>
    <lineage>
        <taxon>Eukaryota</taxon>
        <taxon>Fungi</taxon>
        <taxon>Dikarya</taxon>
        <taxon>Ascomycota</taxon>
        <taxon>Pezizomycotina</taxon>
        <taxon>Sordariomycetes</taxon>
        <taxon>Hypocreomycetidae</taxon>
        <taxon>Glomerellales</taxon>
        <taxon>Glomerellaceae</taxon>
        <taxon>Colletotrichum</taxon>
        <taxon>Colletotrichum orbiculare species complex</taxon>
    </lineage>
</organism>
<evidence type="ECO:0000313" key="14">
    <source>
        <dbReference type="Proteomes" id="UP000295703"/>
    </source>
</evidence>
<evidence type="ECO:0000256" key="5">
    <source>
        <dbReference type="ARBA" id="ARBA00022840"/>
    </source>
</evidence>
<feature type="transmembrane region" description="Helical" evidence="11">
    <location>
        <begin position="36"/>
        <end position="55"/>
    </location>
</feature>
<dbReference type="GO" id="GO:0070681">
    <property type="term" value="P:glutaminyl-tRNAGln biosynthesis via transamidation"/>
    <property type="evidence" value="ECO:0007669"/>
    <property type="project" value="UniProtKB-UniRule"/>
</dbReference>
<dbReference type="AlphaFoldDB" id="A0A4R8QI54"/>
<dbReference type="GO" id="GO:0032543">
    <property type="term" value="P:mitochondrial translation"/>
    <property type="evidence" value="ECO:0007669"/>
    <property type="project" value="UniProtKB-UniRule"/>
</dbReference>
<evidence type="ECO:0000256" key="3">
    <source>
        <dbReference type="ARBA" id="ARBA00022692"/>
    </source>
</evidence>
<keyword evidence="9" id="KW-0496">Mitochondrion</keyword>
<evidence type="ECO:0000256" key="9">
    <source>
        <dbReference type="HAMAP-Rule" id="MF_03150"/>
    </source>
</evidence>
<evidence type="ECO:0000256" key="6">
    <source>
        <dbReference type="ARBA" id="ARBA00022917"/>
    </source>
</evidence>
<feature type="compositionally biased region" description="Basic and acidic residues" evidence="10">
    <location>
        <begin position="485"/>
        <end position="503"/>
    </location>
</feature>
<dbReference type="PANTHER" id="PTHR11895:SF7">
    <property type="entry name" value="GLUTAMYL-TRNA(GLN) AMIDOTRANSFERASE SUBUNIT A, MITOCHONDRIAL"/>
    <property type="match status" value="1"/>
</dbReference>
<feature type="transmembrane region" description="Helical" evidence="11">
    <location>
        <begin position="136"/>
        <end position="154"/>
    </location>
</feature>
<dbReference type="STRING" id="5466.A0A4R8QI54"/>
<dbReference type="InterPro" id="IPR007568">
    <property type="entry name" value="RTA1"/>
</dbReference>
<dbReference type="InterPro" id="IPR036928">
    <property type="entry name" value="AS_sf"/>
</dbReference>
<dbReference type="GO" id="GO:0016740">
    <property type="term" value="F:transferase activity"/>
    <property type="evidence" value="ECO:0007669"/>
    <property type="project" value="UniProtKB-KW"/>
</dbReference>
<feature type="active site" description="Charge relay system" evidence="9">
    <location>
        <position position="331"/>
    </location>
</feature>
<dbReference type="GO" id="GO:0005524">
    <property type="term" value="F:ATP binding"/>
    <property type="evidence" value="ECO:0007669"/>
    <property type="project" value="UniProtKB-KW"/>
</dbReference>
<dbReference type="EMBL" id="RYZW01000194">
    <property type="protein sequence ID" value="TDZ38591.1"/>
    <property type="molecule type" value="Genomic_DNA"/>
</dbReference>
<keyword evidence="14" id="KW-1185">Reference proteome</keyword>
<dbReference type="HAMAP" id="MF_00120">
    <property type="entry name" value="GatA"/>
    <property type="match status" value="1"/>
</dbReference>
<evidence type="ECO:0000256" key="2">
    <source>
        <dbReference type="ARBA" id="ARBA00022598"/>
    </source>
</evidence>
<dbReference type="Gene3D" id="3.90.1300.10">
    <property type="entry name" value="Amidase signature (AS) domain"/>
    <property type="match status" value="1"/>
</dbReference>
<evidence type="ECO:0000256" key="10">
    <source>
        <dbReference type="SAM" id="MobiDB-lite"/>
    </source>
</evidence>
<feature type="compositionally biased region" description="Polar residues" evidence="10">
    <location>
        <begin position="504"/>
        <end position="513"/>
    </location>
</feature>
<comment type="subcellular location">
    <subcellularLocation>
        <location evidence="1">Membrane</location>
        <topology evidence="1">Multi-pass membrane protein</topology>
    </subcellularLocation>
    <subcellularLocation>
        <location evidence="9">Mitochondrion</location>
    </subcellularLocation>
</comment>
<dbReference type="GO" id="GO:0050567">
    <property type="term" value="F:glutaminyl-tRNA synthase (glutamine-hydrolyzing) activity"/>
    <property type="evidence" value="ECO:0007669"/>
    <property type="project" value="UniProtKB-UniRule"/>
</dbReference>
<evidence type="ECO:0000313" key="13">
    <source>
        <dbReference type="EMBL" id="TDZ38591.1"/>
    </source>
</evidence>
<gene>
    <name evidence="13" type="ORF">CTRI78_v010798</name>
</gene>
<evidence type="ECO:0000256" key="7">
    <source>
        <dbReference type="ARBA" id="ARBA00022989"/>
    </source>
</evidence>
<evidence type="ECO:0000256" key="1">
    <source>
        <dbReference type="ARBA" id="ARBA00004141"/>
    </source>
</evidence>
<dbReference type="Pfam" id="PF01425">
    <property type="entry name" value="Amidase"/>
    <property type="match status" value="1"/>
</dbReference>
<dbReference type="InterPro" id="IPR000120">
    <property type="entry name" value="Amidase"/>
</dbReference>
<keyword evidence="5 9" id="KW-0067">ATP-binding</keyword>
<evidence type="ECO:0000256" key="8">
    <source>
        <dbReference type="ARBA" id="ARBA00023136"/>
    </source>
</evidence>
<comment type="function">
    <text evidence="9">Allows the formation of correctly charged Gln-tRNA(Gln) through the transamidation of misacylated Glu-tRNA(Gln) in the mitochondria. The reaction takes place in the presence of glutamine and ATP through an activated gamma-phospho-Glu-tRNA(Gln).</text>
</comment>
<dbReference type="GO" id="GO:0005739">
    <property type="term" value="C:mitochondrion"/>
    <property type="evidence" value="ECO:0007669"/>
    <property type="project" value="UniProtKB-SubCell"/>
</dbReference>
<evidence type="ECO:0000256" key="4">
    <source>
        <dbReference type="ARBA" id="ARBA00022741"/>
    </source>
</evidence>
<dbReference type="Proteomes" id="UP000295703">
    <property type="component" value="Unassembled WGS sequence"/>
</dbReference>
<evidence type="ECO:0000256" key="11">
    <source>
        <dbReference type="SAM" id="Phobius"/>
    </source>
</evidence>
<feature type="transmembrane region" description="Helical" evidence="11">
    <location>
        <begin position="174"/>
        <end position="194"/>
    </location>
</feature>
<protein>
    <recommendedName>
        <fullName evidence="9">Glutamyl-tRNA(Gln) amidotransferase subunit A, mitochondrial</fullName>
        <shortName evidence="9">Glu-AdT subunit A</shortName>
        <ecNumber evidence="9">6.3.5.7</ecNumber>
    </recommendedName>
</protein>
<feature type="transmembrane region" description="Helical" evidence="11">
    <location>
        <begin position="62"/>
        <end position="81"/>
    </location>
</feature>
<dbReference type="InterPro" id="IPR004412">
    <property type="entry name" value="GatA"/>
</dbReference>
<keyword evidence="7 11" id="KW-1133">Transmembrane helix</keyword>
<comment type="subunit">
    <text evidence="9">Subunit of the heterotrimeric GatCAB amidotransferase (AdT) complex, composed of A, B and C subunits.</text>
</comment>
<comment type="similarity">
    <text evidence="9">Belongs to the amidase family. GatA subfamily.</text>
</comment>
<keyword evidence="3 11" id="KW-0812">Transmembrane</keyword>
<accession>A0A4R8QI54</accession>
<dbReference type="SUPFAM" id="SSF75304">
    <property type="entry name" value="Amidase signature (AS) enzymes"/>
    <property type="match status" value="1"/>
</dbReference>
<keyword evidence="6 9" id="KW-0648">Protein biosynthesis</keyword>
<comment type="catalytic activity">
    <reaction evidence="9">
        <text>L-glutamyl-tRNA(Gln) + L-glutamine + ATP + H2O = L-glutaminyl-tRNA(Gln) + L-glutamate + ADP + phosphate + H(+)</text>
        <dbReference type="Rhea" id="RHEA:17521"/>
        <dbReference type="Rhea" id="RHEA-COMP:9681"/>
        <dbReference type="Rhea" id="RHEA-COMP:9684"/>
        <dbReference type="ChEBI" id="CHEBI:15377"/>
        <dbReference type="ChEBI" id="CHEBI:15378"/>
        <dbReference type="ChEBI" id="CHEBI:29985"/>
        <dbReference type="ChEBI" id="CHEBI:30616"/>
        <dbReference type="ChEBI" id="CHEBI:43474"/>
        <dbReference type="ChEBI" id="CHEBI:58359"/>
        <dbReference type="ChEBI" id="CHEBI:78520"/>
        <dbReference type="ChEBI" id="CHEBI:78521"/>
        <dbReference type="ChEBI" id="CHEBI:456216"/>
        <dbReference type="EC" id="6.3.5.7"/>
    </reaction>
</comment>
<feature type="transmembrane region" description="Helical" evidence="11">
    <location>
        <begin position="96"/>
        <end position="116"/>
    </location>
</feature>
<keyword evidence="4 9" id="KW-0547">Nucleotide-binding</keyword>
<evidence type="ECO:0000259" key="12">
    <source>
        <dbReference type="Pfam" id="PF01425"/>
    </source>
</evidence>